<accession>A0ACC5W9E9</accession>
<sequence>MIEFSEDERLKSVQRERTSMEKYANVKQAALRLLSMFGSNYICESVLSTLKHVNSKHCAVLTDTSERIAASSHS</sequence>
<dbReference type="Proteomes" id="UP000829447">
    <property type="component" value="Linkage Group LG2"/>
</dbReference>
<keyword evidence="2" id="KW-1185">Reference proteome</keyword>
<evidence type="ECO:0000313" key="1">
    <source>
        <dbReference type="EMBL" id="MCI4375477.1"/>
    </source>
</evidence>
<gene>
    <name evidence="1" type="ORF">PGIGA_G00109830</name>
</gene>
<dbReference type="EMBL" id="CM040455">
    <property type="protein sequence ID" value="MCI4375477.1"/>
    <property type="molecule type" value="Genomic_DNA"/>
</dbReference>
<evidence type="ECO:0000313" key="2">
    <source>
        <dbReference type="Proteomes" id="UP000829447"/>
    </source>
</evidence>
<organism evidence="1 2">
    <name type="scientific">Pangasianodon gigas</name>
    <name type="common">Mekong giant catfish</name>
    <name type="synonym">Pangasius gigas</name>
    <dbReference type="NCBI Taxonomy" id="30993"/>
    <lineage>
        <taxon>Eukaryota</taxon>
        <taxon>Metazoa</taxon>
        <taxon>Chordata</taxon>
        <taxon>Craniata</taxon>
        <taxon>Vertebrata</taxon>
        <taxon>Euteleostomi</taxon>
        <taxon>Actinopterygii</taxon>
        <taxon>Neopterygii</taxon>
        <taxon>Teleostei</taxon>
        <taxon>Ostariophysi</taxon>
        <taxon>Siluriformes</taxon>
        <taxon>Pangasiidae</taxon>
        <taxon>Pangasianodon</taxon>
    </lineage>
</organism>
<name>A0ACC5W9E9_PANGG</name>
<reference evidence="1 2" key="1">
    <citation type="journal article" date="2022" name="bioRxiv">
        <title>An ancient truncated duplication of the anti-Mullerian hormone receptor type 2 gene is a potential conserved master sex determinant in the Pangasiidae catfish family.</title>
        <authorList>
            <person name="Wen M."/>
            <person name="Pan Q."/>
            <person name="Jouanno E."/>
            <person name="Montfort J."/>
            <person name="Zahm M."/>
            <person name="Cabau C."/>
            <person name="Klopp C."/>
            <person name="Iampietro C."/>
            <person name="Roques C."/>
            <person name="Bouchez O."/>
            <person name="Castinel A."/>
            <person name="Donnadieu C."/>
            <person name="Parrinello H."/>
            <person name="Poncet C."/>
            <person name="Belmonte E."/>
            <person name="Gautier V."/>
            <person name="Avarre J.-C."/>
            <person name="Dugue R."/>
            <person name="Gustiano R."/>
            <person name="Ha T.T.T."/>
            <person name="Campet M."/>
            <person name="Sriphairoj K."/>
            <person name="Ribolli J."/>
            <person name="de Almeida F.L."/>
            <person name="Desvignes T."/>
            <person name="Postlethwait J.H."/>
            <person name="Bucao C.F."/>
            <person name="Robinson-Rechavi M."/>
            <person name="Bobe J."/>
            <person name="Herpin A."/>
            <person name="Guiguen Y."/>
        </authorList>
    </citation>
    <scope>NUCLEOTIDE SEQUENCE [LARGE SCALE GENOMIC DNA]</scope>
    <source>
        <strain evidence="1">YG-Dec2019</strain>
    </source>
</reference>
<protein>
    <submittedName>
        <fullName evidence="1">Uncharacterized protein</fullName>
    </submittedName>
</protein>
<proteinExistence type="predicted"/>
<comment type="caution">
    <text evidence="1">The sequence shown here is derived from an EMBL/GenBank/DDBJ whole genome shotgun (WGS) entry which is preliminary data.</text>
</comment>